<name>A0A5S9QDH9_9GAMM</name>
<protein>
    <submittedName>
        <fullName evidence="7">Putative FAD-linked oxidoreductase</fullName>
        <ecNumber evidence="7">1.-.-.-</ecNumber>
    </submittedName>
</protein>
<dbReference type="EMBL" id="CACSII010000008">
    <property type="protein sequence ID" value="CAA0100766.1"/>
    <property type="molecule type" value="Genomic_DNA"/>
</dbReference>
<proteinExistence type="inferred from homology"/>
<dbReference type="OrthoDB" id="9811557at2"/>
<accession>A0A5S9QDH9</accession>
<dbReference type="SUPFAM" id="SSF56176">
    <property type="entry name" value="FAD-binding/transporter-associated domain-like"/>
    <property type="match status" value="1"/>
</dbReference>
<evidence type="ECO:0000256" key="2">
    <source>
        <dbReference type="ARBA" id="ARBA00008000"/>
    </source>
</evidence>
<dbReference type="InterPro" id="IPR006094">
    <property type="entry name" value="Oxid_FAD_bind_N"/>
</dbReference>
<dbReference type="InterPro" id="IPR051264">
    <property type="entry name" value="FAD-oxidored/transferase_4"/>
</dbReference>
<dbReference type="InterPro" id="IPR016166">
    <property type="entry name" value="FAD-bd_PCMH"/>
</dbReference>
<dbReference type="Gene3D" id="3.30.465.10">
    <property type="match status" value="1"/>
</dbReference>
<gene>
    <name evidence="7" type="ORF">DPBNPPHM_03837</name>
</gene>
<dbReference type="Gene3D" id="1.10.45.10">
    <property type="entry name" value="Vanillyl-alcohol Oxidase, Chain A, domain 4"/>
    <property type="match status" value="1"/>
</dbReference>
<dbReference type="FunFam" id="1.10.45.10:FF:000001">
    <property type="entry name" value="D-lactate dehydrogenase mitochondrial"/>
    <property type="match status" value="1"/>
</dbReference>
<dbReference type="PANTHER" id="PTHR43716:SF1">
    <property type="entry name" value="D-2-HYDROXYGLUTARATE DEHYDROGENASE, MITOCHONDRIAL"/>
    <property type="match status" value="1"/>
</dbReference>
<dbReference type="InterPro" id="IPR016169">
    <property type="entry name" value="FAD-bd_PCMH_sub2"/>
</dbReference>
<dbReference type="InterPro" id="IPR016164">
    <property type="entry name" value="FAD-linked_Oxase-like_C"/>
</dbReference>
<dbReference type="InterPro" id="IPR016171">
    <property type="entry name" value="Vanillyl_alc_oxidase_C-sub2"/>
</dbReference>
<evidence type="ECO:0000256" key="1">
    <source>
        <dbReference type="ARBA" id="ARBA00001974"/>
    </source>
</evidence>
<evidence type="ECO:0000256" key="5">
    <source>
        <dbReference type="ARBA" id="ARBA00023002"/>
    </source>
</evidence>
<dbReference type="Proteomes" id="UP000434580">
    <property type="component" value="Unassembled WGS sequence"/>
</dbReference>
<dbReference type="GO" id="GO:0022904">
    <property type="term" value="P:respiratory electron transport chain"/>
    <property type="evidence" value="ECO:0007669"/>
    <property type="project" value="TreeGrafter"/>
</dbReference>
<dbReference type="SUPFAM" id="SSF55103">
    <property type="entry name" value="FAD-linked oxidases, C-terminal domain"/>
    <property type="match status" value="1"/>
</dbReference>
<evidence type="ECO:0000259" key="6">
    <source>
        <dbReference type="PROSITE" id="PS51387"/>
    </source>
</evidence>
<sequence>MSATNKQVATSSLADQSLASLMAIFDSRDVVLGDDALPYAVDESRALVPQPSAVVFPRTHEQVVDLMHWARSNKVPLVPSGGRTGLSGGACAGANEVVVSMEKMNRILDFDPISGLVRVEAGVVLETLQEYCTERGWYYPVDYASKGSAQMGGAVATNAGGIRVLKFGMTRDWVAGIKAVDGAGETLDIDRCLVKDNSGYSVKDLLVGSEGTLAIVTEITFRLTRPLEHQHTLLVGIHDLDHMVDVFGKARDLAQMNAAEFFSESAVRVVTELHGLKSPFHEHYPFYLLLEYDEAGLDIDTLAEVFDGLDVIVSRNEKQKEYIWSLREWISSSINAQKPYKNDVACRISHIKEWLHDLESGLNAVNPAVNFIWFGHLGDGNVHINVLPSPDMARVAFDVLHERFDQVITEIASQYHATISAEHGVGVLKKDMLPGMLSDAEMTIYRKIKRVFDPDGILNPGKLFDS</sequence>
<dbReference type="PROSITE" id="PS51387">
    <property type="entry name" value="FAD_PCMH"/>
    <property type="match status" value="1"/>
</dbReference>
<dbReference type="AlphaFoldDB" id="A0A5S9QDH9"/>
<dbReference type="Gene3D" id="3.30.70.2740">
    <property type="match status" value="1"/>
</dbReference>
<evidence type="ECO:0000256" key="4">
    <source>
        <dbReference type="ARBA" id="ARBA00022827"/>
    </source>
</evidence>
<dbReference type="GO" id="GO:0016491">
    <property type="term" value="F:oxidoreductase activity"/>
    <property type="evidence" value="ECO:0007669"/>
    <property type="project" value="UniProtKB-KW"/>
</dbReference>
<dbReference type="Pfam" id="PF01565">
    <property type="entry name" value="FAD_binding_4"/>
    <property type="match status" value="1"/>
</dbReference>
<keyword evidence="4" id="KW-0274">FAD</keyword>
<reference evidence="7 8" key="1">
    <citation type="submission" date="2019-11" db="EMBL/GenBank/DDBJ databases">
        <authorList>
            <person name="Holert J."/>
        </authorList>
    </citation>
    <scope>NUCLEOTIDE SEQUENCE [LARGE SCALE GENOMIC DNA]</scope>
    <source>
        <strain evidence="7">BC5_2</strain>
    </source>
</reference>
<evidence type="ECO:0000256" key="3">
    <source>
        <dbReference type="ARBA" id="ARBA00022630"/>
    </source>
</evidence>
<organism evidence="7 8">
    <name type="scientific">BD1-7 clade bacterium</name>
    <dbReference type="NCBI Taxonomy" id="2029982"/>
    <lineage>
        <taxon>Bacteria</taxon>
        <taxon>Pseudomonadati</taxon>
        <taxon>Pseudomonadota</taxon>
        <taxon>Gammaproteobacteria</taxon>
        <taxon>Cellvibrionales</taxon>
        <taxon>Spongiibacteraceae</taxon>
        <taxon>BD1-7 clade</taxon>
    </lineage>
</organism>
<evidence type="ECO:0000313" key="8">
    <source>
        <dbReference type="Proteomes" id="UP000434580"/>
    </source>
</evidence>
<keyword evidence="5 7" id="KW-0560">Oxidoreductase</keyword>
<dbReference type="Pfam" id="PF02913">
    <property type="entry name" value="FAD-oxidase_C"/>
    <property type="match status" value="1"/>
</dbReference>
<feature type="domain" description="FAD-binding PCMH-type" evidence="6">
    <location>
        <begin position="47"/>
        <end position="226"/>
    </location>
</feature>
<dbReference type="InterPro" id="IPR004113">
    <property type="entry name" value="FAD-bd_oxidored_4_C"/>
</dbReference>
<dbReference type="Gene3D" id="3.30.70.2190">
    <property type="match status" value="1"/>
</dbReference>
<dbReference type="PANTHER" id="PTHR43716">
    <property type="entry name" value="D-2-HYDROXYGLUTARATE DEHYDROGENASE, MITOCHONDRIAL"/>
    <property type="match status" value="1"/>
</dbReference>
<dbReference type="EC" id="1.-.-.-" evidence="7"/>
<comment type="similarity">
    <text evidence="2">Belongs to the FAD-binding oxidoreductase/transferase type 4 family.</text>
</comment>
<evidence type="ECO:0000313" key="7">
    <source>
        <dbReference type="EMBL" id="CAA0100766.1"/>
    </source>
</evidence>
<comment type="cofactor">
    <cofactor evidence="1">
        <name>FAD</name>
        <dbReference type="ChEBI" id="CHEBI:57692"/>
    </cofactor>
</comment>
<dbReference type="InterPro" id="IPR016167">
    <property type="entry name" value="FAD-bd_PCMH_sub1"/>
</dbReference>
<dbReference type="Gene3D" id="3.30.43.10">
    <property type="entry name" value="Uridine Diphospho-n-acetylenolpyruvylglucosamine Reductase, domain 2"/>
    <property type="match status" value="1"/>
</dbReference>
<dbReference type="GO" id="GO:0071949">
    <property type="term" value="F:FAD binding"/>
    <property type="evidence" value="ECO:0007669"/>
    <property type="project" value="InterPro"/>
</dbReference>
<keyword evidence="3" id="KW-0285">Flavoprotein</keyword>
<dbReference type="InterPro" id="IPR036318">
    <property type="entry name" value="FAD-bd_PCMH-like_sf"/>
</dbReference>